<dbReference type="InterPro" id="IPR000792">
    <property type="entry name" value="Tscrpt_reg_LuxR_C"/>
</dbReference>
<dbReference type="InterPro" id="IPR016032">
    <property type="entry name" value="Sig_transdc_resp-reg_C-effctor"/>
</dbReference>
<feature type="domain" description="HTH luxR-type" evidence="1">
    <location>
        <begin position="263"/>
        <end position="328"/>
    </location>
</feature>
<dbReference type="SMART" id="SM00421">
    <property type="entry name" value="HTH_LUXR"/>
    <property type="match status" value="1"/>
</dbReference>
<name>A0ABS0JHY1_9ACTN</name>
<accession>A0ABS0JHY1</accession>
<dbReference type="PROSITE" id="PS50043">
    <property type="entry name" value="HTH_LUXR_2"/>
    <property type="match status" value="1"/>
</dbReference>
<protein>
    <submittedName>
        <fullName evidence="2">DNA-binding CsgD family transcriptional regulator</fullName>
    </submittedName>
</protein>
<dbReference type="RefSeq" id="WP_307787955.1">
    <property type="nucleotide sequence ID" value="NZ_JADOTX010000001.1"/>
</dbReference>
<keyword evidence="2" id="KW-0238">DNA-binding</keyword>
<evidence type="ECO:0000313" key="2">
    <source>
        <dbReference type="EMBL" id="MBG6066673.1"/>
    </source>
</evidence>
<dbReference type="SUPFAM" id="SSF46894">
    <property type="entry name" value="C-terminal effector domain of the bipartite response regulators"/>
    <property type="match status" value="1"/>
</dbReference>
<gene>
    <name evidence="2" type="ORF">IW248_002960</name>
</gene>
<dbReference type="Gene3D" id="1.10.10.10">
    <property type="entry name" value="Winged helix-like DNA-binding domain superfamily/Winged helix DNA-binding domain"/>
    <property type="match status" value="1"/>
</dbReference>
<dbReference type="Pfam" id="PF00196">
    <property type="entry name" value="GerE"/>
    <property type="match status" value="1"/>
</dbReference>
<keyword evidence="3" id="KW-1185">Reference proteome</keyword>
<proteinExistence type="predicted"/>
<dbReference type="InterPro" id="IPR036388">
    <property type="entry name" value="WH-like_DNA-bd_sf"/>
</dbReference>
<reference evidence="2 3" key="1">
    <citation type="submission" date="2020-11" db="EMBL/GenBank/DDBJ databases">
        <title>Sequencing the genomes of 1000 actinobacteria strains.</title>
        <authorList>
            <person name="Klenk H.-P."/>
        </authorList>
    </citation>
    <scope>NUCLEOTIDE SEQUENCE [LARGE SCALE GENOMIC DNA]</scope>
    <source>
        <strain evidence="2 3">DSM 101692</strain>
    </source>
</reference>
<evidence type="ECO:0000259" key="1">
    <source>
        <dbReference type="PROSITE" id="PS50043"/>
    </source>
</evidence>
<comment type="caution">
    <text evidence="2">The sequence shown here is derived from an EMBL/GenBank/DDBJ whole genome shotgun (WGS) entry which is preliminary data.</text>
</comment>
<organism evidence="2 3">
    <name type="scientific">Micromonospora ureilytica</name>
    <dbReference type="NCBI Taxonomy" id="709868"/>
    <lineage>
        <taxon>Bacteria</taxon>
        <taxon>Bacillati</taxon>
        <taxon>Actinomycetota</taxon>
        <taxon>Actinomycetes</taxon>
        <taxon>Micromonosporales</taxon>
        <taxon>Micromonosporaceae</taxon>
        <taxon>Micromonospora</taxon>
    </lineage>
</organism>
<evidence type="ECO:0000313" key="3">
    <source>
        <dbReference type="Proteomes" id="UP000614915"/>
    </source>
</evidence>
<sequence>MGQRGAQNIDSLGITSDALAVYRVMLQERKWGLTEIATHLALTADQVRDSLDELAEHRLLREASPGVDLDPVRPAVGLSGLLARAEAEMRRRREALDQAAATVAAIVAEHDASVDRDTITRLEGVDAVRERLAELAAEVRGECLSLNPNAAQTPAAKAASRQLNQGLRARGVAIRCVYQDSFRNQPSIVSYARWLTEVGGQARTIPSVPVMMVIFDRHTALLPLDPNDSSKGALDIRTPGVVATACALFDHLWLTGTPFGQPAEEGEVDLDPVQRELLELLSAGHTDEMAARKLGISLTTVRRIMATIMERLGARSRFQAGVRARERGWLRT</sequence>
<dbReference type="PANTHER" id="PTHR34293:SF1">
    <property type="entry name" value="HTH-TYPE TRANSCRIPTIONAL REGULATOR TRMBL2"/>
    <property type="match status" value="1"/>
</dbReference>
<dbReference type="PANTHER" id="PTHR34293">
    <property type="entry name" value="HTH-TYPE TRANSCRIPTIONAL REGULATOR TRMBL2"/>
    <property type="match status" value="1"/>
</dbReference>
<dbReference type="EMBL" id="JADOTX010000001">
    <property type="protein sequence ID" value="MBG6066673.1"/>
    <property type="molecule type" value="Genomic_DNA"/>
</dbReference>
<dbReference type="CDD" id="cd06170">
    <property type="entry name" value="LuxR_C_like"/>
    <property type="match status" value="1"/>
</dbReference>
<dbReference type="InterPro" id="IPR051797">
    <property type="entry name" value="TrmB-like"/>
</dbReference>
<dbReference type="Proteomes" id="UP000614915">
    <property type="component" value="Unassembled WGS sequence"/>
</dbReference>
<dbReference type="GO" id="GO:0003677">
    <property type="term" value="F:DNA binding"/>
    <property type="evidence" value="ECO:0007669"/>
    <property type="project" value="UniProtKB-KW"/>
</dbReference>